<dbReference type="Proteomes" id="UP001161247">
    <property type="component" value="Chromosome 5"/>
</dbReference>
<dbReference type="InterPro" id="IPR031140">
    <property type="entry name" value="IDD1-16"/>
</dbReference>
<sequence>MMSDDGLASVPPSLRGFIQDPNSNLSASNPNNPNNPNPNNPNSNAANKRKRNLPGTPGKKDSFITHRAFCDALAEESARFTTVPPPNLNFRNELFNGGLSNLAAGNPQFPGGLIDPLGSTTHHHQLNLNGQKPRLPLWLDNANPGVGNNNNSNNAFLASSSSSLPDLVQMNTPTSILGLSSQNQWGSFPSPNNPSPSGLQRVLKEEEENRGDLSNSISSLYYNSNQSQHHEAGATPAPMSATALLQKAAQMGSTRSNPSLFGTTGFGLMSSSLSSLSSFNSMNNNQQTRNDQHQIQNFGSVTSSSTVTTTNPGDGLLLGNMNTNSLMGNVRNNPAAPNAKSGGNNNGIDQGGGEGSLTRDFLGVGGNHDHHQIQNRPFLQQSELVKFASSMSNSAMEFANH</sequence>
<name>A0AAV1DC08_OLDCO</name>
<evidence type="ECO:0000313" key="4">
    <source>
        <dbReference type="Proteomes" id="UP001161247"/>
    </source>
</evidence>
<accession>A0AAV1DC08</accession>
<evidence type="ECO:0000256" key="1">
    <source>
        <dbReference type="SAM" id="MobiDB-lite"/>
    </source>
</evidence>
<feature type="region of interest" description="Disordered" evidence="1">
    <location>
        <begin position="329"/>
        <end position="372"/>
    </location>
</feature>
<feature type="region of interest" description="Disordered" evidence="1">
    <location>
        <begin position="181"/>
        <end position="218"/>
    </location>
</feature>
<dbReference type="EMBL" id="OX459122">
    <property type="protein sequence ID" value="CAI9105123.1"/>
    <property type="molecule type" value="Genomic_DNA"/>
</dbReference>
<feature type="compositionally biased region" description="Low complexity" evidence="1">
    <location>
        <begin position="21"/>
        <end position="32"/>
    </location>
</feature>
<dbReference type="AlphaFoldDB" id="A0AAV1DC08"/>
<dbReference type="PANTHER" id="PTHR10593">
    <property type="entry name" value="SERINE/THREONINE-PROTEIN KINASE RIO"/>
    <property type="match status" value="1"/>
</dbReference>
<evidence type="ECO:0000259" key="2">
    <source>
        <dbReference type="Pfam" id="PF22992"/>
    </source>
</evidence>
<protein>
    <submittedName>
        <fullName evidence="3">OLC1v1003981C1</fullName>
    </submittedName>
</protein>
<feature type="region of interest" description="Disordered" evidence="1">
    <location>
        <begin position="1"/>
        <end position="62"/>
    </location>
</feature>
<dbReference type="GO" id="GO:0003700">
    <property type="term" value="F:DNA-binding transcription factor activity"/>
    <property type="evidence" value="ECO:0007669"/>
    <property type="project" value="TreeGrafter"/>
</dbReference>
<reference evidence="3" key="1">
    <citation type="submission" date="2023-03" db="EMBL/GenBank/DDBJ databases">
        <authorList>
            <person name="Julca I."/>
        </authorList>
    </citation>
    <scope>NUCLEOTIDE SEQUENCE</scope>
</reference>
<dbReference type="Pfam" id="PF22992">
    <property type="entry name" value="C2CH-4th_BIRD-IDD"/>
    <property type="match status" value="1"/>
</dbReference>
<organism evidence="3 4">
    <name type="scientific">Oldenlandia corymbosa var. corymbosa</name>
    <dbReference type="NCBI Taxonomy" id="529605"/>
    <lineage>
        <taxon>Eukaryota</taxon>
        <taxon>Viridiplantae</taxon>
        <taxon>Streptophyta</taxon>
        <taxon>Embryophyta</taxon>
        <taxon>Tracheophyta</taxon>
        <taxon>Spermatophyta</taxon>
        <taxon>Magnoliopsida</taxon>
        <taxon>eudicotyledons</taxon>
        <taxon>Gunneridae</taxon>
        <taxon>Pentapetalae</taxon>
        <taxon>asterids</taxon>
        <taxon>lamiids</taxon>
        <taxon>Gentianales</taxon>
        <taxon>Rubiaceae</taxon>
        <taxon>Rubioideae</taxon>
        <taxon>Spermacoceae</taxon>
        <taxon>Hedyotis-Oldenlandia complex</taxon>
        <taxon>Oldenlandia</taxon>
    </lineage>
</organism>
<gene>
    <name evidence="3" type="ORF">OLC1_LOCUS13892</name>
</gene>
<evidence type="ECO:0000313" key="3">
    <source>
        <dbReference type="EMBL" id="CAI9105123.1"/>
    </source>
</evidence>
<dbReference type="GO" id="GO:0005634">
    <property type="term" value="C:nucleus"/>
    <property type="evidence" value="ECO:0007669"/>
    <property type="project" value="TreeGrafter"/>
</dbReference>
<feature type="domain" description="BIRD-IDD transcription factor fourth C2HC zinc finger" evidence="2">
    <location>
        <begin position="59"/>
        <end position="85"/>
    </location>
</feature>
<dbReference type="PANTHER" id="PTHR10593:SF239">
    <property type="entry name" value="C2H2-TYPE DOMAIN-CONTAINING PROTEIN"/>
    <property type="match status" value="1"/>
</dbReference>
<proteinExistence type="predicted"/>
<dbReference type="InterPro" id="IPR055185">
    <property type="entry name" value="C2CH-4th_BIRD-IDD"/>
</dbReference>
<keyword evidence="4" id="KW-1185">Reference proteome</keyword>